<dbReference type="AlphaFoldDB" id="A0A1M5ES34"/>
<accession>A0A1M5ES34</accession>
<gene>
    <name evidence="2" type="ORF">SAMN05444008_112167</name>
</gene>
<proteinExistence type="predicted"/>
<name>A0A1M5ES34_9BACT</name>
<protein>
    <submittedName>
        <fullName evidence="2">Uncharacterized protein</fullName>
    </submittedName>
</protein>
<dbReference type="Proteomes" id="UP000184368">
    <property type="component" value="Unassembled WGS sequence"/>
</dbReference>
<evidence type="ECO:0000256" key="1">
    <source>
        <dbReference type="SAM" id="MobiDB-lite"/>
    </source>
</evidence>
<keyword evidence="3" id="KW-1185">Reference proteome</keyword>
<reference evidence="2 3" key="1">
    <citation type="submission" date="2016-11" db="EMBL/GenBank/DDBJ databases">
        <authorList>
            <person name="Jaros S."/>
            <person name="Januszkiewicz K."/>
            <person name="Wedrychowicz H."/>
        </authorList>
    </citation>
    <scope>NUCLEOTIDE SEQUENCE [LARGE SCALE GENOMIC DNA]</scope>
    <source>
        <strain evidence="2 3">DSM 26897</strain>
    </source>
</reference>
<dbReference type="EMBL" id="FQUO01000012">
    <property type="protein sequence ID" value="SHF82088.1"/>
    <property type="molecule type" value="Genomic_DNA"/>
</dbReference>
<feature type="region of interest" description="Disordered" evidence="1">
    <location>
        <begin position="25"/>
        <end position="44"/>
    </location>
</feature>
<sequence length="44" mass="4648">MMLFVILIIAFLVALGLFMGFAAKKEKKGPGLGDPTAGNQQGPR</sequence>
<organism evidence="2 3">
    <name type="scientific">Cnuella takakiae</name>
    <dbReference type="NCBI Taxonomy" id="1302690"/>
    <lineage>
        <taxon>Bacteria</taxon>
        <taxon>Pseudomonadati</taxon>
        <taxon>Bacteroidota</taxon>
        <taxon>Chitinophagia</taxon>
        <taxon>Chitinophagales</taxon>
        <taxon>Chitinophagaceae</taxon>
        <taxon>Cnuella</taxon>
    </lineage>
</organism>
<evidence type="ECO:0000313" key="3">
    <source>
        <dbReference type="Proteomes" id="UP000184368"/>
    </source>
</evidence>
<evidence type="ECO:0000313" key="2">
    <source>
        <dbReference type="EMBL" id="SHF82088.1"/>
    </source>
</evidence>
<dbReference type="STRING" id="1302690.BUE76_04725"/>
<dbReference type="RefSeq" id="WP_262485774.1">
    <property type="nucleotide sequence ID" value="NZ_FQUO01000012.1"/>
</dbReference>